<feature type="transmembrane region" description="Helical" evidence="1">
    <location>
        <begin position="73"/>
        <end position="93"/>
    </location>
</feature>
<dbReference type="EMBL" id="AB537968">
    <property type="protein sequence ID" value="BAJ06119.1"/>
    <property type="molecule type" value="Genomic_DNA"/>
</dbReference>
<keyword evidence="1" id="KW-0812">Transmembrane</keyword>
<name>D4QF75_APBV1</name>
<reference evidence="2 3" key="1">
    <citation type="journal article" date="2010" name="Virology">
        <title>Diversity of viruses of the hyperthermophilic archaeal genus Aeropyrum, and isolation of the Aeropyrum pernix bacilliform virus 1, APBV1, the first representative of the family Clavaviridae.</title>
        <authorList>
            <person name="Mochizuki T."/>
            <person name="Yoshida T."/>
            <person name="Tanaka R."/>
            <person name="Forterre P."/>
            <person name="Sako Y."/>
            <person name="Prangishvili D."/>
        </authorList>
    </citation>
    <scope>NUCLEOTIDE SEQUENCE [LARGE SCALE GENOMIC DNA]</scope>
    <source>
        <strain evidence="3">Isolate -/Japan/Tanaka/2005</strain>
    </source>
</reference>
<organism evidence="2 3">
    <name type="scientific">Aeropyrum pernix bacilliform virus 1 (isolate -/Japan/Tanaka/2005)</name>
    <name type="common">APBV1</name>
    <dbReference type="NCBI Taxonomy" id="1289471"/>
    <lineage>
        <taxon>Viruses</taxon>
        <taxon>Viruses incertae sedis</taxon>
        <taxon>Clavaviridae</taxon>
        <taxon>Clavavirus</taxon>
        <taxon>Clavavirus yamagawaense</taxon>
    </lineage>
</organism>
<organismHost>
    <name type="scientific">Aeropyrum pernix</name>
    <dbReference type="NCBI Taxonomy" id="56636"/>
</organismHost>
<accession>D4QF75</accession>
<protein>
    <submittedName>
        <fullName evidence="2">Minor virion protein</fullName>
    </submittedName>
</protein>
<dbReference type="Proteomes" id="UP000011271">
    <property type="component" value="Segment"/>
</dbReference>
<keyword evidence="1" id="KW-1133">Transmembrane helix</keyword>
<sequence>MKVAEPLKLAIIFFFIVIVYYGLLFDLVVDMLNQAVSLIDSYGLLTVNVPMKDWDPANQVWVDSSKQVNLSGVAQALANLLAYAAPFIPFISFMRRRIF</sequence>
<evidence type="ECO:0000313" key="2">
    <source>
        <dbReference type="EMBL" id="BAJ06119.1"/>
    </source>
</evidence>
<feature type="transmembrane region" description="Helical" evidence="1">
    <location>
        <begin position="7"/>
        <end position="24"/>
    </location>
</feature>
<proteinExistence type="predicted"/>
<evidence type="ECO:0000313" key="3">
    <source>
        <dbReference type="Proteomes" id="UP000011271"/>
    </source>
</evidence>
<evidence type="ECO:0000256" key="1">
    <source>
        <dbReference type="SAM" id="Phobius"/>
    </source>
</evidence>
<keyword evidence="3" id="KW-1185">Reference proteome</keyword>
<keyword evidence="1" id="KW-0472">Membrane</keyword>